<dbReference type="EMBL" id="LRBV02000004">
    <property type="status" value="NOT_ANNOTATED_CDS"/>
    <property type="molecule type" value="Genomic_DNA"/>
</dbReference>
<name>A0A7N2LBX6_QUELO</name>
<protein>
    <submittedName>
        <fullName evidence="1">Uncharacterized protein</fullName>
    </submittedName>
</protein>
<accession>A0A7N2LBX6</accession>
<dbReference type="EnsemblPlants" id="QL04p013078:mrna">
    <property type="protein sequence ID" value="QL04p013078:mrna"/>
    <property type="gene ID" value="QL04p013078"/>
</dbReference>
<keyword evidence="2" id="KW-1185">Reference proteome</keyword>
<proteinExistence type="predicted"/>
<dbReference type="Proteomes" id="UP000594261">
    <property type="component" value="Chromosome 4"/>
</dbReference>
<dbReference type="AlphaFoldDB" id="A0A7N2LBX6"/>
<evidence type="ECO:0000313" key="2">
    <source>
        <dbReference type="Proteomes" id="UP000594261"/>
    </source>
</evidence>
<dbReference type="InParanoid" id="A0A7N2LBX6"/>
<reference evidence="1 2" key="1">
    <citation type="journal article" date="2016" name="G3 (Bethesda)">
        <title>First Draft Assembly and Annotation of the Genome of a California Endemic Oak Quercus lobata Nee (Fagaceae).</title>
        <authorList>
            <person name="Sork V.L."/>
            <person name="Fitz-Gibbon S.T."/>
            <person name="Puiu D."/>
            <person name="Crepeau M."/>
            <person name="Gugger P.F."/>
            <person name="Sherman R."/>
            <person name="Stevens K."/>
            <person name="Langley C.H."/>
            <person name="Pellegrini M."/>
            <person name="Salzberg S.L."/>
        </authorList>
    </citation>
    <scope>NUCLEOTIDE SEQUENCE [LARGE SCALE GENOMIC DNA]</scope>
    <source>
        <strain evidence="1 2">cv. SW786</strain>
    </source>
</reference>
<sequence length="161" mass="17946">MYYVMNAEINVWNPQVQEQNGFSLAQFWLAAVDNNGVTPDTIEASTRHDKMGREFLLRNELGVEILKGLFEIGDGFERGADFVGGQEVGGLSNELFEVGNGGGDAVEVRSELSGIGESSWESMERLESEKRERKEAVVVAVVVEEEDKSDWLWLASVLFRV</sequence>
<organism evidence="1 2">
    <name type="scientific">Quercus lobata</name>
    <name type="common">Valley oak</name>
    <dbReference type="NCBI Taxonomy" id="97700"/>
    <lineage>
        <taxon>Eukaryota</taxon>
        <taxon>Viridiplantae</taxon>
        <taxon>Streptophyta</taxon>
        <taxon>Embryophyta</taxon>
        <taxon>Tracheophyta</taxon>
        <taxon>Spermatophyta</taxon>
        <taxon>Magnoliopsida</taxon>
        <taxon>eudicotyledons</taxon>
        <taxon>Gunneridae</taxon>
        <taxon>Pentapetalae</taxon>
        <taxon>rosids</taxon>
        <taxon>fabids</taxon>
        <taxon>Fagales</taxon>
        <taxon>Fagaceae</taxon>
        <taxon>Quercus</taxon>
    </lineage>
</organism>
<reference evidence="1" key="2">
    <citation type="submission" date="2021-01" db="UniProtKB">
        <authorList>
            <consortium name="EnsemblPlants"/>
        </authorList>
    </citation>
    <scope>IDENTIFICATION</scope>
</reference>
<dbReference type="Gramene" id="QL04p013078:mrna">
    <property type="protein sequence ID" value="QL04p013078:mrna"/>
    <property type="gene ID" value="QL04p013078"/>
</dbReference>
<evidence type="ECO:0000313" key="1">
    <source>
        <dbReference type="EnsemblPlants" id="QL04p013078:mrna"/>
    </source>
</evidence>